<dbReference type="AlphaFoldDB" id="A0A017HIU8"/>
<comment type="caution">
    <text evidence="1">The sequence shown here is derived from an EMBL/GenBank/DDBJ whole genome shotgun (WGS) entry which is preliminary data.</text>
</comment>
<keyword evidence="2" id="KW-1185">Reference proteome</keyword>
<name>A0A017HIU8_9RHOB</name>
<evidence type="ECO:0000313" key="2">
    <source>
        <dbReference type="Proteomes" id="UP000019666"/>
    </source>
</evidence>
<dbReference type="HOGENOM" id="CLU_091717_0_0_5"/>
<dbReference type="Proteomes" id="UP000019666">
    <property type="component" value="Unassembled WGS sequence"/>
</dbReference>
<dbReference type="PATRIC" id="fig|442562.3.peg.4335"/>
<dbReference type="STRING" id="442562.Rumeso_04404"/>
<sequence>MGFEALKARQRAIRSDFPEPFGLRIHRTLSWLARAESEPTDPAAMFLFLWIAFNAAYADESDVLGERPQGERGAFAWFFGQLDQLDSERRLYACVWERFSGPIRLLLENRYVYGPFWSHHNGQPGYENWETRFATARRAFHAALARQDTVAILSMLFDRLYVLRNQIVHGGATWGSSVNRDQLRDGAEILGCLVPIMADIMMTHAQEDWGRPFYPVVKD</sequence>
<evidence type="ECO:0000313" key="1">
    <source>
        <dbReference type="EMBL" id="EYD74033.1"/>
    </source>
</evidence>
<gene>
    <name evidence="1" type="ORF">Rumeso_04404</name>
</gene>
<dbReference type="EMBL" id="AOSK01000124">
    <property type="protein sequence ID" value="EYD74033.1"/>
    <property type="molecule type" value="Genomic_DNA"/>
</dbReference>
<accession>A0A017HIU8</accession>
<protein>
    <submittedName>
        <fullName evidence="1">ABC-type Fe3+-hydroxamate transport system, periplasmic component</fullName>
    </submittedName>
</protein>
<reference evidence="1 2" key="1">
    <citation type="submission" date="2013-02" db="EMBL/GenBank/DDBJ databases">
        <authorList>
            <person name="Fiebig A."/>
            <person name="Goeker M."/>
            <person name="Klenk H.-P.P."/>
        </authorList>
    </citation>
    <scope>NUCLEOTIDE SEQUENCE [LARGE SCALE GENOMIC DNA]</scope>
    <source>
        <strain evidence="1 2">DSM 19309</strain>
    </source>
</reference>
<organism evidence="1 2">
    <name type="scientific">Rubellimicrobium mesophilum DSM 19309</name>
    <dbReference type="NCBI Taxonomy" id="442562"/>
    <lineage>
        <taxon>Bacteria</taxon>
        <taxon>Pseudomonadati</taxon>
        <taxon>Pseudomonadota</taxon>
        <taxon>Alphaproteobacteria</taxon>
        <taxon>Rhodobacterales</taxon>
        <taxon>Roseobacteraceae</taxon>
        <taxon>Rubellimicrobium</taxon>
    </lineage>
</organism>
<proteinExistence type="predicted"/>